<protein>
    <submittedName>
        <fullName evidence="5">Uncharacterized protein LOC111007064 isoform X1</fullName>
    </submittedName>
</protein>
<dbReference type="Proteomes" id="UP000504603">
    <property type="component" value="Unplaced"/>
</dbReference>
<evidence type="ECO:0000313" key="5">
    <source>
        <dbReference type="RefSeq" id="XP_022134930.1"/>
    </source>
</evidence>
<dbReference type="GO" id="GO:0016787">
    <property type="term" value="F:hydrolase activity"/>
    <property type="evidence" value="ECO:0007669"/>
    <property type="project" value="UniProtKB-KW"/>
</dbReference>
<dbReference type="GO" id="GO:0004518">
    <property type="term" value="F:nuclease activity"/>
    <property type="evidence" value="ECO:0007669"/>
    <property type="project" value="UniProtKB-KW"/>
</dbReference>
<gene>
    <name evidence="5" type="primary">LOC111007064</name>
</gene>
<feature type="region of interest" description="Disordered" evidence="3">
    <location>
        <begin position="20"/>
        <end position="48"/>
    </location>
</feature>
<keyword evidence="4" id="KW-1185">Reference proteome</keyword>
<evidence type="ECO:0000313" key="4">
    <source>
        <dbReference type="Proteomes" id="UP000504603"/>
    </source>
</evidence>
<dbReference type="SUPFAM" id="SSF54060">
    <property type="entry name" value="His-Me finger endonucleases"/>
    <property type="match status" value="1"/>
</dbReference>
<dbReference type="AlphaFoldDB" id="A0A6J1BZP9"/>
<dbReference type="RefSeq" id="XP_022134930.1">
    <property type="nucleotide sequence ID" value="XM_022279238.1"/>
</dbReference>
<evidence type="ECO:0000256" key="1">
    <source>
        <dbReference type="ARBA" id="ARBA00022722"/>
    </source>
</evidence>
<dbReference type="PANTHER" id="PTHR33607:SF2">
    <property type="entry name" value="ENDONUCLEASE-1"/>
    <property type="match status" value="1"/>
</dbReference>
<sequence length="378" mass="43149">MLSMAIDSFSPTKSVAGIEAQRPCNQESSSTPSRLQLKPKSKFPSVSETKSTNLRIDFHHKLLNKLNVLPFMRVCCSVSALFDWDSWSCMLLNFFGISWRWATQITSYYLFLLCLAVQAHDYPSPSVRYPCEDVNKYYSHVPQLTGKPLKLKLNSMIAAHHSLSYNEVWEAIKILDAADVDKPEVSSAIVEIYSQRIVSKSLAGKSKGWNREHLWPRSYGLRGPSLTDLQNIHPADKNVNSSRGNKYFGECQVNSPRCLKPAYREAASDTEADKEKWAPPKRVRGDIARAVMYMAVCYGFHLSDSPNKGNNEMGLLSTLLKWNESDPPSREEKLRNDRICKLYQHNRNPFVDHPEYADLIWKQISPTRESSKFHKGKQ</sequence>
<keyword evidence="1" id="KW-0540">Nuclease</keyword>
<dbReference type="GeneID" id="111007064"/>
<dbReference type="PANTHER" id="PTHR33607">
    <property type="entry name" value="ENDONUCLEASE-1"/>
    <property type="match status" value="1"/>
</dbReference>
<evidence type="ECO:0000256" key="2">
    <source>
        <dbReference type="ARBA" id="ARBA00022801"/>
    </source>
</evidence>
<reference evidence="5" key="1">
    <citation type="submission" date="2025-08" db="UniProtKB">
        <authorList>
            <consortium name="RefSeq"/>
        </authorList>
    </citation>
    <scope>IDENTIFICATION</scope>
    <source>
        <strain evidence="5">OHB3-1</strain>
    </source>
</reference>
<dbReference type="Pfam" id="PF04231">
    <property type="entry name" value="Endonuclease_1"/>
    <property type="match status" value="1"/>
</dbReference>
<dbReference type="OrthoDB" id="2015847at2759"/>
<keyword evidence="2" id="KW-0378">Hydrolase</keyword>
<accession>A0A6J1BZP9</accession>
<feature type="compositionally biased region" description="Polar residues" evidence="3">
    <location>
        <begin position="23"/>
        <end position="34"/>
    </location>
</feature>
<dbReference type="InterPro" id="IPR007346">
    <property type="entry name" value="Endonuclease-I"/>
</dbReference>
<dbReference type="KEGG" id="mcha:111007064"/>
<name>A0A6J1BZP9_MOMCH</name>
<organism evidence="4 5">
    <name type="scientific">Momordica charantia</name>
    <name type="common">Bitter gourd</name>
    <name type="synonym">Balsam pear</name>
    <dbReference type="NCBI Taxonomy" id="3673"/>
    <lineage>
        <taxon>Eukaryota</taxon>
        <taxon>Viridiplantae</taxon>
        <taxon>Streptophyta</taxon>
        <taxon>Embryophyta</taxon>
        <taxon>Tracheophyta</taxon>
        <taxon>Spermatophyta</taxon>
        <taxon>Magnoliopsida</taxon>
        <taxon>eudicotyledons</taxon>
        <taxon>Gunneridae</taxon>
        <taxon>Pentapetalae</taxon>
        <taxon>rosids</taxon>
        <taxon>fabids</taxon>
        <taxon>Cucurbitales</taxon>
        <taxon>Cucurbitaceae</taxon>
        <taxon>Momordiceae</taxon>
        <taxon>Momordica</taxon>
    </lineage>
</organism>
<evidence type="ECO:0000256" key="3">
    <source>
        <dbReference type="SAM" id="MobiDB-lite"/>
    </source>
</evidence>
<dbReference type="InterPro" id="IPR044925">
    <property type="entry name" value="His-Me_finger_sf"/>
</dbReference>
<proteinExistence type="predicted"/>